<keyword evidence="5 6" id="KW-0472">Membrane</keyword>
<evidence type="ECO:0000256" key="5">
    <source>
        <dbReference type="ARBA" id="ARBA00023136"/>
    </source>
</evidence>
<dbReference type="GO" id="GO:0015175">
    <property type="term" value="F:neutral L-amino acid transmembrane transporter activity"/>
    <property type="evidence" value="ECO:0007669"/>
    <property type="project" value="TreeGrafter"/>
</dbReference>
<evidence type="ECO:0000256" key="2">
    <source>
        <dbReference type="ARBA" id="ARBA00022448"/>
    </source>
</evidence>
<sequence length="430" mass="45900">MSQIAINDRPLWQRIPLYLQIAIALILGLILGVALGAGQPNPANVAWINNLVIPCNLVLKALRALATPLILLAVLHSFLTANIPGRSGRRLAVLLFSNTTVAILIGLLVANILQPGKWGRLAAPTETSATKAFDPWGLLQDMVPEAVLKPLVDNNVLQLIFLALAFGIVLRGLKQQQIEEGKTAYVAIEDAIAILFEAVIRILHWVIALVPIAVFGIVAKTVALQGFAPFKSLGAFIIAVLVALFLQACYYLIRVHFGSWVSPQRFLSGGSDALLTAFSTASSTATMPITFEALLEKIGLRESSASLGALVGSNFNNDGTALYEAMSALFVAQVLGLSLALPQQFIVILTAIFASVGAAGIPEAGLVTMTLVFTAVGLPTQYIALLITVDWFLDRCRTAINVMGDMTVSCLLDGKKRQPQLSGIEPSDEN</sequence>
<reference evidence="7" key="1">
    <citation type="submission" date="2019-10" db="EMBL/GenBank/DDBJ databases">
        <title>Draft genome sequece of Microseira wollei NIES-4236.</title>
        <authorList>
            <person name="Yamaguchi H."/>
            <person name="Suzuki S."/>
            <person name="Kawachi M."/>
        </authorList>
    </citation>
    <scope>NUCLEOTIDE SEQUENCE</scope>
    <source>
        <strain evidence="7">NIES-4236</strain>
    </source>
</reference>
<dbReference type="InterPro" id="IPR050746">
    <property type="entry name" value="DAACS"/>
</dbReference>
<dbReference type="SUPFAM" id="SSF118215">
    <property type="entry name" value="Proton glutamate symport protein"/>
    <property type="match status" value="1"/>
</dbReference>
<accession>A0AAV3X3S0</accession>
<gene>
    <name evidence="7" type="ORF">MiSe_22100</name>
</gene>
<evidence type="ECO:0000313" key="7">
    <source>
        <dbReference type="EMBL" id="GET37457.1"/>
    </source>
</evidence>
<dbReference type="RefSeq" id="WP_226578951.1">
    <property type="nucleotide sequence ID" value="NZ_BLAY01000028.1"/>
</dbReference>
<dbReference type="GO" id="GO:0005313">
    <property type="term" value="F:L-glutamate transmembrane transporter activity"/>
    <property type="evidence" value="ECO:0007669"/>
    <property type="project" value="TreeGrafter"/>
</dbReference>
<dbReference type="AlphaFoldDB" id="A0AAV3X3S0"/>
<dbReference type="PANTHER" id="PTHR11958:SF63">
    <property type="entry name" value="AMINO ACID TRANSPORTER"/>
    <property type="match status" value="1"/>
</dbReference>
<dbReference type="Gene3D" id="1.10.3860.10">
    <property type="entry name" value="Sodium:dicarboxylate symporter"/>
    <property type="match status" value="1"/>
</dbReference>
<evidence type="ECO:0000256" key="1">
    <source>
        <dbReference type="ARBA" id="ARBA00004141"/>
    </source>
</evidence>
<evidence type="ECO:0000256" key="4">
    <source>
        <dbReference type="ARBA" id="ARBA00022989"/>
    </source>
</evidence>
<keyword evidence="3 6" id="KW-0812">Transmembrane</keyword>
<dbReference type="InterPro" id="IPR001991">
    <property type="entry name" value="Na-dicarboxylate_symporter"/>
</dbReference>
<dbReference type="Proteomes" id="UP001050975">
    <property type="component" value="Unassembled WGS sequence"/>
</dbReference>
<comment type="caution">
    <text evidence="7">The sequence shown here is derived from an EMBL/GenBank/DDBJ whole genome shotgun (WGS) entry which is preliminary data.</text>
</comment>
<dbReference type="PANTHER" id="PTHR11958">
    <property type="entry name" value="SODIUM/DICARBOXYLATE SYMPORTER-RELATED"/>
    <property type="match status" value="1"/>
</dbReference>
<feature type="transmembrane region" description="Helical" evidence="6">
    <location>
        <begin position="233"/>
        <end position="253"/>
    </location>
</feature>
<dbReference type="EMBL" id="BLAY01000028">
    <property type="protein sequence ID" value="GET37457.1"/>
    <property type="molecule type" value="Genomic_DNA"/>
</dbReference>
<feature type="transmembrane region" description="Helical" evidence="6">
    <location>
        <begin position="371"/>
        <end position="393"/>
    </location>
</feature>
<feature type="transmembrane region" description="Helical" evidence="6">
    <location>
        <begin position="57"/>
        <end position="79"/>
    </location>
</feature>
<feature type="transmembrane region" description="Helical" evidence="6">
    <location>
        <begin position="17"/>
        <end position="37"/>
    </location>
</feature>
<dbReference type="GO" id="GO:0015501">
    <property type="term" value="F:glutamate:sodium symporter activity"/>
    <property type="evidence" value="ECO:0007669"/>
    <property type="project" value="TreeGrafter"/>
</dbReference>
<organism evidence="7 8">
    <name type="scientific">Microseira wollei NIES-4236</name>
    <dbReference type="NCBI Taxonomy" id="2530354"/>
    <lineage>
        <taxon>Bacteria</taxon>
        <taxon>Bacillati</taxon>
        <taxon>Cyanobacteriota</taxon>
        <taxon>Cyanophyceae</taxon>
        <taxon>Oscillatoriophycideae</taxon>
        <taxon>Aerosakkonematales</taxon>
        <taxon>Aerosakkonemataceae</taxon>
        <taxon>Microseira</taxon>
    </lineage>
</organism>
<name>A0AAV3X3S0_9CYAN</name>
<proteinExistence type="predicted"/>
<keyword evidence="2" id="KW-0813">Transport</keyword>
<evidence type="ECO:0000256" key="3">
    <source>
        <dbReference type="ARBA" id="ARBA00022692"/>
    </source>
</evidence>
<feature type="transmembrane region" description="Helical" evidence="6">
    <location>
        <begin position="91"/>
        <end position="113"/>
    </location>
</feature>
<keyword evidence="4 6" id="KW-1133">Transmembrane helix</keyword>
<comment type="subcellular location">
    <subcellularLocation>
        <location evidence="1">Membrane</location>
        <topology evidence="1">Multi-pass membrane protein</topology>
    </subcellularLocation>
</comment>
<feature type="transmembrane region" description="Helical" evidence="6">
    <location>
        <begin position="202"/>
        <end position="227"/>
    </location>
</feature>
<dbReference type="Pfam" id="PF00375">
    <property type="entry name" value="SDF"/>
    <property type="match status" value="1"/>
</dbReference>
<feature type="transmembrane region" description="Helical" evidence="6">
    <location>
        <begin position="156"/>
        <end position="173"/>
    </location>
</feature>
<dbReference type="PRINTS" id="PR00173">
    <property type="entry name" value="EDTRNSPORT"/>
</dbReference>
<evidence type="ECO:0000256" key="6">
    <source>
        <dbReference type="SAM" id="Phobius"/>
    </source>
</evidence>
<dbReference type="InterPro" id="IPR036458">
    <property type="entry name" value="Na:dicarbo_symporter_sf"/>
</dbReference>
<protein>
    <submittedName>
        <fullName evidence="7">Proton/sodium-glutamate symport protein</fullName>
    </submittedName>
</protein>
<dbReference type="GO" id="GO:0005886">
    <property type="term" value="C:plasma membrane"/>
    <property type="evidence" value="ECO:0007669"/>
    <property type="project" value="TreeGrafter"/>
</dbReference>
<evidence type="ECO:0000313" key="8">
    <source>
        <dbReference type="Proteomes" id="UP001050975"/>
    </source>
</evidence>
<keyword evidence="8" id="KW-1185">Reference proteome</keyword>